<reference evidence="2" key="2">
    <citation type="submission" date="2021-09" db="EMBL/GenBank/DDBJ databases">
        <authorList>
            <person name="Jia N."/>
            <person name="Wang J."/>
            <person name="Shi W."/>
            <person name="Du L."/>
            <person name="Sun Y."/>
            <person name="Zhan W."/>
            <person name="Jiang J."/>
            <person name="Wang Q."/>
            <person name="Zhang B."/>
            <person name="Ji P."/>
            <person name="Sakyi L.B."/>
            <person name="Cui X."/>
            <person name="Yuan T."/>
            <person name="Jiang B."/>
            <person name="Yang W."/>
            <person name="Lam T.T.-Y."/>
            <person name="Chang Q."/>
            <person name="Ding S."/>
            <person name="Wang X."/>
            <person name="Zhu J."/>
            <person name="Ruan X."/>
            <person name="Zhao L."/>
            <person name="Wei J."/>
            <person name="Que T."/>
            <person name="Du C."/>
            <person name="Cheng J."/>
            <person name="Dai P."/>
            <person name="Han X."/>
            <person name="Huang E."/>
            <person name="Gao Y."/>
            <person name="Liu J."/>
            <person name="Shao H."/>
            <person name="Ye R."/>
            <person name="Li L."/>
            <person name="Wei W."/>
            <person name="Wang X."/>
            <person name="Wang C."/>
            <person name="Huo Q."/>
            <person name="Li W."/>
            <person name="Guo W."/>
            <person name="Chen H."/>
            <person name="Chen S."/>
            <person name="Zhou L."/>
            <person name="Zhou L."/>
            <person name="Ni X."/>
            <person name="Tian J."/>
            <person name="Zhou Y."/>
            <person name="Sheng Y."/>
            <person name="Liu T."/>
            <person name="Pan Y."/>
            <person name="Xia L."/>
            <person name="Li J."/>
            <person name="Zhao F."/>
            <person name="Cao W."/>
        </authorList>
    </citation>
    <scope>NUCLEOTIDE SEQUENCE</scope>
    <source>
        <strain evidence="2">Rmic-2018</strain>
        <tissue evidence="2">Larvae</tissue>
    </source>
</reference>
<evidence type="ECO:0000313" key="3">
    <source>
        <dbReference type="Proteomes" id="UP000821866"/>
    </source>
</evidence>
<keyword evidence="3" id="KW-1185">Reference proteome</keyword>
<gene>
    <name evidence="2" type="ORF">HPB51_013411</name>
</gene>
<dbReference type="EMBL" id="JABSTU010000011">
    <property type="protein sequence ID" value="KAH8009222.1"/>
    <property type="molecule type" value="Genomic_DNA"/>
</dbReference>
<reference evidence="2" key="1">
    <citation type="journal article" date="2020" name="Cell">
        <title>Large-Scale Comparative Analyses of Tick Genomes Elucidate Their Genetic Diversity and Vector Capacities.</title>
        <authorList>
            <consortium name="Tick Genome and Microbiome Consortium (TIGMIC)"/>
            <person name="Jia N."/>
            <person name="Wang J."/>
            <person name="Shi W."/>
            <person name="Du L."/>
            <person name="Sun Y."/>
            <person name="Zhan W."/>
            <person name="Jiang J.F."/>
            <person name="Wang Q."/>
            <person name="Zhang B."/>
            <person name="Ji P."/>
            <person name="Bell-Sakyi L."/>
            <person name="Cui X.M."/>
            <person name="Yuan T.T."/>
            <person name="Jiang B.G."/>
            <person name="Yang W.F."/>
            <person name="Lam T.T."/>
            <person name="Chang Q.C."/>
            <person name="Ding S.J."/>
            <person name="Wang X.J."/>
            <person name="Zhu J.G."/>
            <person name="Ruan X.D."/>
            <person name="Zhao L."/>
            <person name="Wei J.T."/>
            <person name="Ye R.Z."/>
            <person name="Que T.C."/>
            <person name="Du C.H."/>
            <person name="Zhou Y.H."/>
            <person name="Cheng J.X."/>
            <person name="Dai P.F."/>
            <person name="Guo W.B."/>
            <person name="Han X.H."/>
            <person name="Huang E.J."/>
            <person name="Li L.F."/>
            <person name="Wei W."/>
            <person name="Gao Y.C."/>
            <person name="Liu J.Z."/>
            <person name="Shao H.Z."/>
            <person name="Wang X."/>
            <person name="Wang C.C."/>
            <person name="Yang T.C."/>
            <person name="Huo Q.B."/>
            <person name="Li W."/>
            <person name="Chen H.Y."/>
            <person name="Chen S.E."/>
            <person name="Zhou L.G."/>
            <person name="Ni X.B."/>
            <person name="Tian J.H."/>
            <person name="Sheng Y."/>
            <person name="Liu T."/>
            <person name="Pan Y.S."/>
            <person name="Xia L.Y."/>
            <person name="Li J."/>
            <person name="Zhao F."/>
            <person name="Cao W.C."/>
        </authorList>
    </citation>
    <scope>NUCLEOTIDE SEQUENCE</scope>
    <source>
        <strain evidence="2">Rmic-2018</strain>
    </source>
</reference>
<sequence>MQFSIYRKQIDMCMRATISLIALKCAPLSVKRVAEAVEPQAPITSMYILPSANSVVASISRLAKALPKFEIPDIVLSRCRERARMAGAASPSRNITPTADEFQASSSTTDAQCRGRPRSMGHSEGYSGSRHHGASRDVLACAPGRQNGPEKLHFASLLHLKPGHDLSGPTKSRFRTLTTSKSKKLTHSWVSKAPRRVCRLEATTRITVLPRRMRSTSCDKLTSS</sequence>
<organism evidence="2 3">
    <name type="scientific">Rhipicephalus microplus</name>
    <name type="common">Cattle tick</name>
    <name type="synonym">Boophilus microplus</name>
    <dbReference type="NCBI Taxonomy" id="6941"/>
    <lineage>
        <taxon>Eukaryota</taxon>
        <taxon>Metazoa</taxon>
        <taxon>Ecdysozoa</taxon>
        <taxon>Arthropoda</taxon>
        <taxon>Chelicerata</taxon>
        <taxon>Arachnida</taxon>
        <taxon>Acari</taxon>
        <taxon>Parasitiformes</taxon>
        <taxon>Ixodida</taxon>
        <taxon>Ixodoidea</taxon>
        <taxon>Ixodidae</taxon>
        <taxon>Rhipicephalinae</taxon>
        <taxon>Rhipicephalus</taxon>
        <taxon>Boophilus</taxon>
    </lineage>
</organism>
<feature type="region of interest" description="Disordered" evidence="1">
    <location>
        <begin position="86"/>
        <end position="134"/>
    </location>
</feature>
<proteinExistence type="predicted"/>
<comment type="caution">
    <text evidence="2">The sequence shown here is derived from an EMBL/GenBank/DDBJ whole genome shotgun (WGS) entry which is preliminary data.</text>
</comment>
<accession>A0A9J6D4V1</accession>
<evidence type="ECO:0000256" key="1">
    <source>
        <dbReference type="SAM" id="MobiDB-lite"/>
    </source>
</evidence>
<name>A0A9J6D4V1_RHIMP</name>
<protein>
    <submittedName>
        <fullName evidence="2">Uncharacterized protein</fullName>
    </submittedName>
</protein>
<evidence type="ECO:0000313" key="2">
    <source>
        <dbReference type="EMBL" id="KAH8009222.1"/>
    </source>
</evidence>
<dbReference type="AlphaFoldDB" id="A0A9J6D4V1"/>
<dbReference type="Proteomes" id="UP000821866">
    <property type="component" value="Chromosome 9"/>
</dbReference>
<feature type="compositionally biased region" description="Polar residues" evidence="1">
    <location>
        <begin position="91"/>
        <end position="111"/>
    </location>
</feature>